<feature type="transmembrane region" description="Helical" evidence="17">
    <location>
        <begin position="183"/>
        <end position="201"/>
    </location>
</feature>
<evidence type="ECO:0000256" key="4">
    <source>
        <dbReference type="ARBA" id="ARBA00022449"/>
    </source>
</evidence>
<dbReference type="Gene3D" id="1.20.1420.30">
    <property type="entry name" value="NCX, central ion-binding region"/>
    <property type="match status" value="2"/>
</dbReference>
<keyword evidence="3" id="KW-0813">Transport</keyword>
<dbReference type="InterPro" id="IPR004481">
    <property type="entry name" value="K/Na/Ca-exchanger"/>
</dbReference>
<dbReference type="GO" id="GO:0015293">
    <property type="term" value="F:symporter activity"/>
    <property type="evidence" value="ECO:0007669"/>
    <property type="project" value="UniProtKB-KW"/>
</dbReference>
<evidence type="ECO:0000256" key="6">
    <source>
        <dbReference type="ARBA" id="ARBA00022568"/>
    </source>
</evidence>
<dbReference type="NCBIfam" id="TIGR00367">
    <property type="entry name" value="calcium/sodium antiporter"/>
    <property type="match status" value="1"/>
</dbReference>
<evidence type="ECO:0000256" key="17">
    <source>
        <dbReference type="SAM" id="Phobius"/>
    </source>
</evidence>
<keyword evidence="6" id="KW-0109">Calcium transport</keyword>
<evidence type="ECO:0000256" key="8">
    <source>
        <dbReference type="ARBA" id="ARBA00022729"/>
    </source>
</evidence>
<dbReference type="GO" id="GO:0005886">
    <property type="term" value="C:plasma membrane"/>
    <property type="evidence" value="ECO:0007669"/>
    <property type="project" value="TreeGrafter"/>
</dbReference>
<evidence type="ECO:0000259" key="18">
    <source>
        <dbReference type="Pfam" id="PF01699"/>
    </source>
</evidence>
<evidence type="ECO:0000256" key="1">
    <source>
        <dbReference type="ARBA" id="ARBA00004141"/>
    </source>
</evidence>
<evidence type="ECO:0000256" key="2">
    <source>
        <dbReference type="ARBA" id="ARBA00005364"/>
    </source>
</evidence>
<keyword evidence="10" id="KW-0769">Symport</keyword>
<keyword evidence="5" id="KW-0633">Potassium transport</keyword>
<feature type="transmembrane region" description="Helical" evidence="17">
    <location>
        <begin position="543"/>
        <end position="564"/>
    </location>
</feature>
<dbReference type="InterPro" id="IPR044880">
    <property type="entry name" value="NCX_ion-bd_dom_sf"/>
</dbReference>
<dbReference type="EMBL" id="CAJNOI010000006">
    <property type="protein sequence ID" value="CAF0756001.1"/>
    <property type="molecule type" value="Genomic_DNA"/>
</dbReference>
<feature type="transmembrane region" description="Helical" evidence="17">
    <location>
        <begin position="369"/>
        <end position="396"/>
    </location>
</feature>
<evidence type="ECO:0000256" key="14">
    <source>
        <dbReference type="ARBA" id="ARBA00023065"/>
    </source>
</evidence>
<keyword evidence="7 17" id="KW-0812">Transmembrane</keyword>
<evidence type="ECO:0000313" key="21">
    <source>
        <dbReference type="Proteomes" id="UP000663832"/>
    </source>
</evidence>
<dbReference type="AlphaFoldDB" id="A0A813PPV7"/>
<feature type="transmembrane region" description="Helical" evidence="17">
    <location>
        <begin position="402"/>
        <end position="423"/>
    </location>
</feature>
<dbReference type="InterPro" id="IPR004837">
    <property type="entry name" value="NaCa_Exmemb"/>
</dbReference>
<evidence type="ECO:0000256" key="12">
    <source>
        <dbReference type="ARBA" id="ARBA00022989"/>
    </source>
</evidence>
<dbReference type="GO" id="GO:0006874">
    <property type="term" value="P:intracellular calcium ion homeostasis"/>
    <property type="evidence" value="ECO:0007669"/>
    <property type="project" value="TreeGrafter"/>
</dbReference>
<comment type="similarity">
    <text evidence="2">Belongs to the Ca(2+):cation antiporter (CaCA) (TC 2.A.19) family. SLC24A subfamily.</text>
</comment>
<sequence length="583" mass="65518">MIRRQYVLIVLFTVIFQIFFSTINTLSLYEAKSNEWPSSTTTTITTTTNPTNSTDKCESASIDEFPPLFFTDAQLRHGGILVYIILILYSFAAIEIVCDDYFASALERISYNFNLTPDVAGATFMALATSASEFFTSMVGVFFVKSDIALGTIVGSAVFNILFVIALCALISTTVCEIDPYPIVRDAGFYCIAVAVLYIVIYDQRVFWYEALGLVALYFVYVIILKFNDPLSRLMRGNSTKNKGNISNEQNQEQLRALNNNVELEQNLSTRARSVSESLMMNSGPYATGTDDNDDLKRHAPYKPCKKRLNETPNNQNIVANATEIFDPLKLPTKKYKILKWVLMYPVRLLMHITIPDCRKEVFHNYYMLTFVMSTIWVAGLAYLLVWLVVIVGFTLNIRDSIMGLTVLAFGSSIEEIFSAVVMTRRGHPEMAISGSIGSNVFDILMGLGIPWLFRNLMRFTHQPPPLETASLMGDPSLVVLPQSSLDPAASLNSDLSLSTSDNGPFYVEIHSRGLVYSTVVLFSALITFLITFFLNRCRLTKFYGVFLIVIWLSVIILMCLFELNVFGIVHPEPCRNKLIKTV</sequence>
<keyword evidence="21" id="KW-1185">Reference proteome</keyword>
<keyword evidence="8" id="KW-0732">Signal</keyword>
<evidence type="ECO:0000313" key="20">
    <source>
        <dbReference type="EMBL" id="CAF0867286.1"/>
    </source>
</evidence>
<evidence type="ECO:0000256" key="9">
    <source>
        <dbReference type="ARBA" id="ARBA00022837"/>
    </source>
</evidence>
<reference evidence="19" key="1">
    <citation type="submission" date="2021-02" db="EMBL/GenBank/DDBJ databases">
        <authorList>
            <person name="Nowell W R."/>
        </authorList>
    </citation>
    <scope>NUCLEOTIDE SEQUENCE</scope>
</reference>
<evidence type="ECO:0000256" key="13">
    <source>
        <dbReference type="ARBA" id="ARBA00023053"/>
    </source>
</evidence>
<proteinExistence type="inferred from homology"/>
<evidence type="ECO:0000256" key="16">
    <source>
        <dbReference type="ARBA" id="ARBA00023201"/>
    </source>
</evidence>
<comment type="caution">
    <text evidence="19">The sequence shown here is derived from an EMBL/GenBank/DDBJ whole genome shotgun (WGS) entry which is preliminary data.</text>
</comment>
<dbReference type="FunFam" id="1.20.1420.30:FF:000009">
    <property type="entry name" value="sodium/potassium/calcium exchanger 5 isoform X2"/>
    <property type="match status" value="1"/>
</dbReference>
<keyword evidence="13" id="KW-0915">Sodium</keyword>
<dbReference type="PANTHER" id="PTHR10846">
    <property type="entry name" value="SODIUM/POTASSIUM/CALCIUM EXCHANGER"/>
    <property type="match status" value="1"/>
</dbReference>
<dbReference type="OrthoDB" id="2127281at2759"/>
<keyword evidence="16" id="KW-0739">Sodium transport</keyword>
<gene>
    <name evidence="19" type="ORF">BJG266_LOCUS2733</name>
    <name evidence="20" type="ORF">QVE165_LOCUS7700</name>
</gene>
<feature type="transmembrane region" description="Helical" evidence="17">
    <location>
        <begin position="7"/>
        <end position="29"/>
    </location>
</feature>
<evidence type="ECO:0000256" key="7">
    <source>
        <dbReference type="ARBA" id="ARBA00022692"/>
    </source>
</evidence>
<feature type="transmembrane region" description="Helical" evidence="17">
    <location>
        <begin position="207"/>
        <end position="227"/>
    </location>
</feature>
<feature type="domain" description="Sodium/calcium exchanger membrane region" evidence="18">
    <location>
        <begin position="367"/>
        <end position="559"/>
    </location>
</feature>
<feature type="transmembrane region" description="Helical" evidence="17">
    <location>
        <begin position="515"/>
        <end position="536"/>
    </location>
</feature>
<dbReference type="PANTHER" id="PTHR10846:SF73">
    <property type="entry name" value="SODIUM_CALCIUM EXCHANGER MEMBRANE REGION DOMAIN-CONTAINING PROTEIN"/>
    <property type="match status" value="1"/>
</dbReference>
<dbReference type="EMBL" id="CAJNOM010000033">
    <property type="protein sequence ID" value="CAF0867286.1"/>
    <property type="molecule type" value="Genomic_DNA"/>
</dbReference>
<dbReference type="GO" id="GO:0008273">
    <property type="term" value="F:calcium, potassium:sodium antiporter activity"/>
    <property type="evidence" value="ECO:0007669"/>
    <property type="project" value="TreeGrafter"/>
</dbReference>
<organism evidence="19 22">
    <name type="scientific">Adineta steineri</name>
    <dbReference type="NCBI Taxonomy" id="433720"/>
    <lineage>
        <taxon>Eukaryota</taxon>
        <taxon>Metazoa</taxon>
        <taxon>Spiralia</taxon>
        <taxon>Gnathifera</taxon>
        <taxon>Rotifera</taxon>
        <taxon>Eurotatoria</taxon>
        <taxon>Bdelloidea</taxon>
        <taxon>Adinetida</taxon>
        <taxon>Adinetidae</taxon>
        <taxon>Adineta</taxon>
    </lineage>
</organism>
<dbReference type="Proteomes" id="UP000663877">
    <property type="component" value="Unassembled WGS sequence"/>
</dbReference>
<keyword evidence="15 17" id="KW-0472">Membrane</keyword>
<evidence type="ECO:0000256" key="10">
    <source>
        <dbReference type="ARBA" id="ARBA00022847"/>
    </source>
</evidence>
<dbReference type="Proteomes" id="UP000663832">
    <property type="component" value="Unassembled WGS sequence"/>
</dbReference>
<evidence type="ECO:0000256" key="11">
    <source>
        <dbReference type="ARBA" id="ARBA00022958"/>
    </source>
</evidence>
<evidence type="ECO:0000313" key="22">
    <source>
        <dbReference type="Proteomes" id="UP000663877"/>
    </source>
</evidence>
<evidence type="ECO:0000256" key="5">
    <source>
        <dbReference type="ARBA" id="ARBA00022538"/>
    </source>
</evidence>
<keyword evidence="9" id="KW-0106">Calcium</keyword>
<dbReference type="GO" id="GO:0005262">
    <property type="term" value="F:calcium channel activity"/>
    <property type="evidence" value="ECO:0007669"/>
    <property type="project" value="TreeGrafter"/>
</dbReference>
<protein>
    <recommendedName>
        <fullName evidence="18">Sodium/calcium exchanger membrane region domain-containing protein</fullName>
    </recommendedName>
</protein>
<feature type="transmembrane region" description="Helical" evidence="17">
    <location>
        <begin position="148"/>
        <end position="171"/>
    </location>
</feature>
<feature type="domain" description="Sodium/calcium exchanger membrane region" evidence="18">
    <location>
        <begin position="85"/>
        <end position="225"/>
    </location>
</feature>
<comment type="subcellular location">
    <subcellularLocation>
        <location evidence="1">Membrane</location>
        <topology evidence="1">Multi-pass membrane protein</topology>
    </subcellularLocation>
</comment>
<keyword evidence="12 17" id="KW-1133">Transmembrane helix</keyword>
<accession>A0A813PPV7</accession>
<keyword evidence="11" id="KW-0630">Potassium</keyword>
<keyword evidence="4" id="KW-0050">Antiport</keyword>
<evidence type="ECO:0000256" key="3">
    <source>
        <dbReference type="ARBA" id="ARBA00022448"/>
    </source>
</evidence>
<keyword evidence="14" id="KW-0406">Ion transport</keyword>
<dbReference type="Pfam" id="PF01699">
    <property type="entry name" value="Na_Ca_ex"/>
    <property type="match status" value="2"/>
</dbReference>
<name>A0A813PPV7_9BILA</name>
<evidence type="ECO:0000256" key="15">
    <source>
        <dbReference type="ARBA" id="ARBA00023136"/>
    </source>
</evidence>
<feature type="transmembrane region" description="Helical" evidence="17">
    <location>
        <begin position="435"/>
        <end position="454"/>
    </location>
</feature>
<evidence type="ECO:0000313" key="19">
    <source>
        <dbReference type="EMBL" id="CAF0756001.1"/>
    </source>
</evidence>
<feature type="transmembrane region" description="Helical" evidence="17">
    <location>
        <begin position="80"/>
        <end position="98"/>
    </location>
</feature>